<reference evidence="3 4" key="1">
    <citation type="submission" date="2021-12" db="EMBL/GenBank/DDBJ databases">
        <title>Siccirubricoccus leaddurans sp. nov., a high concentration Zn2+ tolerance bacterium.</title>
        <authorList>
            <person name="Cao Y."/>
        </authorList>
    </citation>
    <scope>NUCLEOTIDE SEQUENCE [LARGE SCALE GENOMIC DNA]</scope>
    <source>
        <strain evidence="3 4">KC 17139</strain>
    </source>
</reference>
<protein>
    <submittedName>
        <fullName evidence="3">DedA family protein</fullName>
    </submittedName>
</protein>
<dbReference type="EMBL" id="JAFIRR010000156">
    <property type="protein sequence ID" value="MCO6418878.1"/>
    <property type="molecule type" value="Genomic_DNA"/>
</dbReference>
<gene>
    <name evidence="3" type="ORF">JYK14_22340</name>
</gene>
<name>A0ABT1DAD7_9PROT</name>
<evidence type="ECO:0000256" key="1">
    <source>
        <dbReference type="SAM" id="Phobius"/>
    </source>
</evidence>
<feature type="transmembrane region" description="Helical" evidence="1">
    <location>
        <begin position="171"/>
        <end position="189"/>
    </location>
</feature>
<keyword evidence="1" id="KW-0472">Membrane</keyword>
<accession>A0ABT1DAD7</accession>
<feature type="transmembrane region" description="Helical" evidence="1">
    <location>
        <begin position="135"/>
        <end position="156"/>
    </location>
</feature>
<dbReference type="PANTHER" id="PTHR42709:SF11">
    <property type="entry name" value="DEDA FAMILY PROTEIN"/>
    <property type="match status" value="1"/>
</dbReference>
<keyword evidence="1" id="KW-1133">Transmembrane helix</keyword>
<proteinExistence type="predicted"/>
<feature type="transmembrane region" description="Helical" evidence="1">
    <location>
        <begin position="105"/>
        <end position="123"/>
    </location>
</feature>
<evidence type="ECO:0000259" key="2">
    <source>
        <dbReference type="Pfam" id="PF09335"/>
    </source>
</evidence>
<feature type="domain" description="VTT" evidence="2">
    <location>
        <begin position="53"/>
        <end position="155"/>
    </location>
</feature>
<keyword evidence="4" id="KW-1185">Reference proteome</keyword>
<keyword evidence="1" id="KW-0812">Transmembrane</keyword>
<dbReference type="PANTHER" id="PTHR42709">
    <property type="entry name" value="ALKALINE PHOSPHATASE LIKE PROTEIN"/>
    <property type="match status" value="1"/>
</dbReference>
<comment type="caution">
    <text evidence="3">The sequence shown here is derived from an EMBL/GenBank/DDBJ whole genome shotgun (WGS) entry which is preliminary data.</text>
</comment>
<dbReference type="Proteomes" id="UP001523392">
    <property type="component" value="Unassembled WGS sequence"/>
</dbReference>
<dbReference type="Pfam" id="PF09335">
    <property type="entry name" value="VTT_dom"/>
    <property type="match status" value="1"/>
</dbReference>
<dbReference type="RefSeq" id="WP_252955506.1">
    <property type="nucleotide sequence ID" value="NZ_JAFIRR010000156.1"/>
</dbReference>
<sequence>MLRSLYDRVLRLAGHPKAPAWLAVVSFAESSVFPIPPDAMLIPMCLARPERAWRYALICTIASVLGGILGYAIGYYLFEALAEPVLRAYGHADALLRFQGWYERWGALVILIKGLTPIPYKIVTIASGAAQFSFPIFLAASIATRGARFFLLAWLIRRFGPPIQGFIEKRLTLVTTAAAAGIVLGFLALRYV</sequence>
<feature type="transmembrane region" description="Helical" evidence="1">
    <location>
        <begin position="55"/>
        <end position="78"/>
    </location>
</feature>
<evidence type="ECO:0000313" key="3">
    <source>
        <dbReference type="EMBL" id="MCO6418878.1"/>
    </source>
</evidence>
<organism evidence="3 4">
    <name type="scientific">Siccirubricoccus soli</name>
    <dbReference type="NCBI Taxonomy" id="2899147"/>
    <lineage>
        <taxon>Bacteria</taxon>
        <taxon>Pseudomonadati</taxon>
        <taxon>Pseudomonadota</taxon>
        <taxon>Alphaproteobacteria</taxon>
        <taxon>Acetobacterales</taxon>
        <taxon>Roseomonadaceae</taxon>
        <taxon>Siccirubricoccus</taxon>
    </lineage>
</organism>
<dbReference type="InterPro" id="IPR032816">
    <property type="entry name" value="VTT_dom"/>
</dbReference>
<evidence type="ECO:0000313" key="4">
    <source>
        <dbReference type="Proteomes" id="UP001523392"/>
    </source>
</evidence>
<dbReference type="InterPro" id="IPR051311">
    <property type="entry name" value="DedA_domain"/>
</dbReference>